<evidence type="ECO:0000256" key="1">
    <source>
        <dbReference type="ARBA" id="ARBA00006525"/>
    </source>
</evidence>
<dbReference type="InterPro" id="IPR057666">
    <property type="entry name" value="DrpA_SLOG"/>
</dbReference>
<dbReference type="GO" id="GO:0009294">
    <property type="term" value="P:DNA-mediated transformation"/>
    <property type="evidence" value="ECO:0007669"/>
    <property type="project" value="InterPro"/>
</dbReference>
<dbReference type="SUPFAM" id="SSF102405">
    <property type="entry name" value="MCP/YpsA-like"/>
    <property type="match status" value="1"/>
</dbReference>
<dbReference type="PANTHER" id="PTHR43022">
    <property type="entry name" value="PROTEIN SMF"/>
    <property type="match status" value="1"/>
</dbReference>
<dbReference type="Pfam" id="PF02481">
    <property type="entry name" value="DNA_processg_A"/>
    <property type="match status" value="1"/>
</dbReference>
<protein>
    <submittedName>
        <fullName evidence="3">DNA-protecting protein DprA</fullName>
    </submittedName>
</protein>
<evidence type="ECO:0000313" key="4">
    <source>
        <dbReference type="Proteomes" id="UP000474024"/>
    </source>
</evidence>
<dbReference type="PANTHER" id="PTHR43022:SF1">
    <property type="entry name" value="PROTEIN SMF"/>
    <property type="match status" value="1"/>
</dbReference>
<dbReference type="InterPro" id="IPR003488">
    <property type="entry name" value="DprA"/>
</dbReference>
<dbReference type="Proteomes" id="UP000474024">
    <property type="component" value="Unassembled WGS sequence"/>
</dbReference>
<reference evidence="3 4" key="1">
    <citation type="submission" date="2019-08" db="EMBL/GenBank/DDBJ databases">
        <title>In-depth cultivation of the pig gut microbiome towards novel bacterial diversity and tailored functional studies.</title>
        <authorList>
            <person name="Wylensek D."/>
            <person name="Hitch T.C.A."/>
            <person name="Clavel T."/>
        </authorList>
    </citation>
    <scope>NUCLEOTIDE SEQUENCE [LARGE SCALE GENOMIC DNA]</scope>
    <source>
        <strain evidence="3 4">MUC/MUC-530-WT-4D</strain>
    </source>
</reference>
<comment type="caution">
    <text evidence="3">The sequence shown here is derived from an EMBL/GenBank/DDBJ whole genome shotgun (WGS) entry which is preliminary data.</text>
</comment>
<organism evidence="3 4">
    <name type="scientific">Roseburia porci</name>
    <dbReference type="NCBI Taxonomy" id="2605790"/>
    <lineage>
        <taxon>Bacteria</taxon>
        <taxon>Bacillati</taxon>
        <taxon>Bacillota</taxon>
        <taxon>Clostridia</taxon>
        <taxon>Lachnospirales</taxon>
        <taxon>Lachnospiraceae</taxon>
        <taxon>Roseburia</taxon>
    </lineage>
</organism>
<feature type="domain" description="Smf/DprA SLOG" evidence="2">
    <location>
        <begin position="77"/>
        <end position="282"/>
    </location>
</feature>
<dbReference type="AlphaFoldDB" id="A0A6L5YRH9"/>
<gene>
    <name evidence="3" type="primary">dprA</name>
    <name evidence="3" type="ORF">FYJ75_05880</name>
</gene>
<name>A0A6L5YRH9_9FIRM</name>
<evidence type="ECO:0000313" key="3">
    <source>
        <dbReference type="EMBL" id="MST74569.1"/>
    </source>
</evidence>
<accession>A0A6L5YRH9</accession>
<dbReference type="RefSeq" id="WP_154429537.1">
    <property type="nucleotide sequence ID" value="NZ_VUNI01000007.1"/>
</dbReference>
<sequence length="359" mass="40377">MKYALWLANIPGIGNQKIRYLLQECQNAQEIYYLEERYFEKIYGIDDEDIKRIVTSRRIWNLDAELWKLGEHGIHFASWEQKEFPDKLRKIPSAPYALYYKGKLPDPKRKAVAIVGARGRSEYGCSVARELAQKLVDNGIDVISGMARGIDADGHVGALDAGGETYAVLGCGVDICYPAQNRFLYEKIPQKGGLISEYPPHTAAKATLFPARNRIISGLSDCVVVVEAREKSGSLITADYAIEQGKDVFAVPGRVKDSLSRGCNRLIHEGAGIFLDTETFLADWLLLQNPEAGQMDFKDFLLNQDEKQIYEYLDFTPVGIGTLVEKTSLRLDEILDILDKLTQKGMAKEIIPNYYVRLN</sequence>
<proteinExistence type="inferred from homology"/>
<keyword evidence="4" id="KW-1185">Reference proteome</keyword>
<dbReference type="NCBIfam" id="TIGR00732">
    <property type="entry name" value="dprA"/>
    <property type="match status" value="1"/>
</dbReference>
<dbReference type="EMBL" id="VUNI01000007">
    <property type="protein sequence ID" value="MST74569.1"/>
    <property type="molecule type" value="Genomic_DNA"/>
</dbReference>
<evidence type="ECO:0000259" key="2">
    <source>
        <dbReference type="Pfam" id="PF02481"/>
    </source>
</evidence>
<comment type="similarity">
    <text evidence="1">Belongs to the DprA/Smf family.</text>
</comment>
<dbReference type="Gene3D" id="3.40.50.450">
    <property type="match status" value="1"/>
</dbReference>